<dbReference type="PANTHER" id="PTHR37171:SF1">
    <property type="entry name" value="SERINE_THREONINE-PROTEIN KINASE YRZF-RELATED"/>
    <property type="match status" value="1"/>
</dbReference>
<proteinExistence type="predicted"/>
<comment type="caution">
    <text evidence="2">The sequence shown here is derived from an EMBL/GenBank/DDBJ whole genome shotgun (WGS) entry which is preliminary data.</text>
</comment>
<dbReference type="PANTHER" id="PTHR37171">
    <property type="entry name" value="SERINE/THREONINE-PROTEIN KINASE YRZF-RELATED"/>
    <property type="match status" value="1"/>
</dbReference>
<dbReference type="AlphaFoldDB" id="A0AAV9UL37"/>
<sequence length="457" mass="51898">MDLANFFEAIAPPRLRKTFPHSTNRTTIPAFPRHYLDDLKEWSDIRNNVQQLLGPLLGRKSNGFLNLANNFYPDARLWSACGTEATVVRLGAHVYERPTVRILEELFSIQCDFGDHQATVNIGDPDRVFFTVAEPDRRPKAKFLVEWRTPWALKTPENLIDYFNSNRSNLDDKVVKAVSQLYGYMTFNNLVYGGLCNYEALYLFRRTGDSGLEVSPPFLYSDRSTQSIVAALAYICKRVAQEQFFHYSPVERGPPETQTLALDDLEVEGSWDEKLTVPWGSMILRLSGAGRKNIATVMSGEIRPRQGAGFRYSCPAFFKVYDIAKPSNLDLANTEITAYTRLESLQGRYIPRLYAAGTTWRSLKILVMEDCGETAYDENMSKELWSQARKAIVAFHRLGAIHGDIRIDNFAIAKGSIRVIDLGLCRQGTLAEQAAELAGFDRMERVWEVERESDVEE</sequence>
<dbReference type="Proteomes" id="UP001373714">
    <property type="component" value="Unassembled WGS sequence"/>
</dbReference>
<dbReference type="Gene3D" id="1.10.510.10">
    <property type="entry name" value="Transferase(Phosphotransferase) domain 1"/>
    <property type="match status" value="1"/>
</dbReference>
<dbReference type="SUPFAM" id="SSF56112">
    <property type="entry name" value="Protein kinase-like (PK-like)"/>
    <property type="match status" value="1"/>
</dbReference>
<dbReference type="GO" id="GO:0005524">
    <property type="term" value="F:ATP binding"/>
    <property type="evidence" value="ECO:0007669"/>
    <property type="project" value="InterPro"/>
</dbReference>
<keyword evidence="3" id="KW-1185">Reference proteome</keyword>
<name>A0AAV9UL37_9PEZI</name>
<accession>A0AAV9UL37</accession>
<dbReference type="EMBL" id="JAVHNS010000009">
    <property type="protein sequence ID" value="KAK6343588.1"/>
    <property type="molecule type" value="Genomic_DNA"/>
</dbReference>
<evidence type="ECO:0000259" key="1">
    <source>
        <dbReference type="PROSITE" id="PS50011"/>
    </source>
</evidence>
<dbReference type="InterPro" id="IPR011009">
    <property type="entry name" value="Kinase-like_dom_sf"/>
</dbReference>
<evidence type="ECO:0000313" key="2">
    <source>
        <dbReference type="EMBL" id="KAK6343588.1"/>
    </source>
</evidence>
<evidence type="ECO:0000313" key="3">
    <source>
        <dbReference type="Proteomes" id="UP001373714"/>
    </source>
</evidence>
<dbReference type="PROSITE" id="PS50011">
    <property type="entry name" value="PROTEIN_KINASE_DOM"/>
    <property type="match status" value="1"/>
</dbReference>
<dbReference type="InterPro" id="IPR000719">
    <property type="entry name" value="Prot_kinase_dom"/>
</dbReference>
<dbReference type="InterPro" id="IPR052396">
    <property type="entry name" value="Meiotic_Drive_Suppr_Kinase"/>
</dbReference>
<reference evidence="2 3" key="1">
    <citation type="submission" date="2019-10" db="EMBL/GenBank/DDBJ databases">
        <authorList>
            <person name="Palmer J.M."/>
        </authorList>
    </citation>
    <scope>NUCLEOTIDE SEQUENCE [LARGE SCALE GENOMIC DNA]</scope>
    <source>
        <strain evidence="2 3">TWF730</strain>
    </source>
</reference>
<protein>
    <recommendedName>
        <fullName evidence="1">Protein kinase domain-containing protein</fullName>
    </recommendedName>
</protein>
<dbReference type="GO" id="GO:0004672">
    <property type="term" value="F:protein kinase activity"/>
    <property type="evidence" value="ECO:0007669"/>
    <property type="project" value="InterPro"/>
</dbReference>
<feature type="domain" description="Protein kinase" evidence="1">
    <location>
        <begin position="283"/>
        <end position="457"/>
    </location>
</feature>
<organism evidence="2 3">
    <name type="scientific">Orbilia blumenaviensis</name>
    <dbReference type="NCBI Taxonomy" id="1796055"/>
    <lineage>
        <taxon>Eukaryota</taxon>
        <taxon>Fungi</taxon>
        <taxon>Dikarya</taxon>
        <taxon>Ascomycota</taxon>
        <taxon>Pezizomycotina</taxon>
        <taxon>Orbiliomycetes</taxon>
        <taxon>Orbiliales</taxon>
        <taxon>Orbiliaceae</taxon>
        <taxon>Orbilia</taxon>
    </lineage>
</organism>
<gene>
    <name evidence="2" type="ORF">TWF730_011179</name>
</gene>